<dbReference type="Gramene" id="ONH93458">
    <property type="protein sequence ID" value="ONH93458"/>
    <property type="gene ID" value="PRUPE_8G233600"/>
</dbReference>
<dbReference type="Proteomes" id="UP000006882">
    <property type="component" value="Chromosome G8"/>
</dbReference>
<name>M5VP27_PRUPE</name>
<reference evidence="1 2" key="1">
    <citation type="journal article" date="2013" name="Nat. Genet.">
        <title>The high-quality draft genome of peach (Prunus persica) identifies unique patterns of genetic diversity, domestication and genome evolution.</title>
        <authorList>
            <consortium name="International Peach Genome Initiative"/>
            <person name="Verde I."/>
            <person name="Abbott A.G."/>
            <person name="Scalabrin S."/>
            <person name="Jung S."/>
            <person name="Shu S."/>
            <person name="Marroni F."/>
            <person name="Zhebentyayeva T."/>
            <person name="Dettori M.T."/>
            <person name="Grimwood J."/>
            <person name="Cattonaro F."/>
            <person name="Zuccolo A."/>
            <person name="Rossini L."/>
            <person name="Jenkins J."/>
            <person name="Vendramin E."/>
            <person name="Meisel L.A."/>
            <person name="Decroocq V."/>
            <person name="Sosinski B."/>
            <person name="Prochnik S."/>
            <person name="Mitros T."/>
            <person name="Policriti A."/>
            <person name="Cipriani G."/>
            <person name="Dondini L."/>
            <person name="Ficklin S."/>
            <person name="Goodstein D.M."/>
            <person name="Xuan P."/>
            <person name="Del Fabbro C."/>
            <person name="Aramini V."/>
            <person name="Copetti D."/>
            <person name="Gonzalez S."/>
            <person name="Horner D.S."/>
            <person name="Falchi R."/>
            <person name="Lucas S."/>
            <person name="Mica E."/>
            <person name="Maldonado J."/>
            <person name="Lazzari B."/>
            <person name="Bielenberg D."/>
            <person name="Pirona R."/>
            <person name="Miculan M."/>
            <person name="Barakat A."/>
            <person name="Testolin R."/>
            <person name="Stella A."/>
            <person name="Tartarini S."/>
            <person name="Tonutti P."/>
            <person name="Arus P."/>
            <person name="Orellana A."/>
            <person name="Wells C."/>
            <person name="Main D."/>
            <person name="Vizzotto G."/>
            <person name="Silva H."/>
            <person name="Salamini F."/>
            <person name="Schmutz J."/>
            <person name="Morgante M."/>
            <person name="Rokhsar D.S."/>
        </authorList>
    </citation>
    <scope>NUCLEOTIDE SEQUENCE [LARGE SCALE GENOMIC DNA]</scope>
    <source>
        <strain evidence="2">cv. Nemared</strain>
    </source>
</reference>
<evidence type="ECO:0000313" key="1">
    <source>
        <dbReference type="EMBL" id="ONH93458.1"/>
    </source>
</evidence>
<gene>
    <name evidence="1" type="ORF">PRUPE_8G233600</name>
</gene>
<dbReference type="HOGENOM" id="CLU_2836017_0_0_1"/>
<keyword evidence="2" id="KW-1185">Reference proteome</keyword>
<sequence>MKYKHPQKIKKPSKAGNLKFLHKQSQESLVQVLRLESPYRINALEQAKKTLRFTWKPKYKRSGYTF</sequence>
<accession>M5VP27</accession>
<dbReference type="AlphaFoldDB" id="M5VP27"/>
<dbReference type="EMBL" id="CM007658">
    <property type="protein sequence ID" value="ONH93458.1"/>
    <property type="molecule type" value="Genomic_DNA"/>
</dbReference>
<organism evidence="1 2">
    <name type="scientific">Prunus persica</name>
    <name type="common">Peach</name>
    <name type="synonym">Amygdalus persica</name>
    <dbReference type="NCBI Taxonomy" id="3760"/>
    <lineage>
        <taxon>Eukaryota</taxon>
        <taxon>Viridiplantae</taxon>
        <taxon>Streptophyta</taxon>
        <taxon>Embryophyta</taxon>
        <taxon>Tracheophyta</taxon>
        <taxon>Spermatophyta</taxon>
        <taxon>Magnoliopsida</taxon>
        <taxon>eudicotyledons</taxon>
        <taxon>Gunneridae</taxon>
        <taxon>Pentapetalae</taxon>
        <taxon>rosids</taxon>
        <taxon>fabids</taxon>
        <taxon>Rosales</taxon>
        <taxon>Rosaceae</taxon>
        <taxon>Amygdaloideae</taxon>
        <taxon>Amygdaleae</taxon>
        <taxon>Prunus</taxon>
    </lineage>
</organism>
<protein>
    <submittedName>
        <fullName evidence="1">Uncharacterized protein</fullName>
    </submittedName>
</protein>
<evidence type="ECO:0000313" key="2">
    <source>
        <dbReference type="Proteomes" id="UP000006882"/>
    </source>
</evidence>
<proteinExistence type="predicted"/>